<dbReference type="AlphaFoldDB" id="A0A913YPN3"/>
<dbReference type="RefSeq" id="XP_028517109.1">
    <property type="nucleotide sequence ID" value="XM_028661308.1"/>
</dbReference>
<dbReference type="EnsemblMetazoa" id="XM_028661308.1">
    <property type="protein sequence ID" value="XP_028517109.1"/>
    <property type="gene ID" value="LOC114575787"/>
</dbReference>
<keyword evidence="3" id="KW-1185">Reference proteome</keyword>
<protein>
    <submittedName>
        <fullName evidence="2">Uncharacterized protein</fullName>
    </submittedName>
</protein>
<evidence type="ECO:0000313" key="3">
    <source>
        <dbReference type="Proteomes" id="UP000887567"/>
    </source>
</evidence>
<evidence type="ECO:0000313" key="2">
    <source>
        <dbReference type="EnsemblMetazoa" id="XP_028517109.1"/>
    </source>
</evidence>
<accession>A0A913YPN3</accession>
<name>A0A913YPN3_EXADI</name>
<evidence type="ECO:0000256" key="1">
    <source>
        <dbReference type="SAM" id="MobiDB-lite"/>
    </source>
</evidence>
<proteinExistence type="predicted"/>
<organism evidence="2 3">
    <name type="scientific">Exaiptasia diaphana</name>
    <name type="common">Tropical sea anemone</name>
    <name type="synonym">Aiptasia pulchella</name>
    <dbReference type="NCBI Taxonomy" id="2652724"/>
    <lineage>
        <taxon>Eukaryota</taxon>
        <taxon>Metazoa</taxon>
        <taxon>Cnidaria</taxon>
        <taxon>Anthozoa</taxon>
        <taxon>Hexacorallia</taxon>
        <taxon>Actiniaria</taxon>
        <taxon>Aiptasiidae</taxon>
        <taxon>Exaiptasia</taxon>
    </lineage>
</organism>
<feature type="region of interest" description="Disordered" evidence="1">
    <location>
        <begin position="48"/>
        <end position="70"/>
    </location>
</feature>
<sequence length="115" mass="12343">MLAGAIAGHGRSRRQAVNCTPKEIKQMTSLGINVEKSTIDCSAARTVPVADKHKSSRHKGNHDNAKQNDGHCIPTMVNGKMVDINPYEGQYCCSPICDKYITGVNCPSPAVVSCD</sequence>
<dbReference type="GeneID" id="114575787"/>
<dbReference type="Proteomes" id="UP000887567">
    <property type="component" value="Unplaced"/>
</dbReference>
<dbReference type="KEGG" id="epa:114575787"/>
<reference evidence="2" key="1">
    <citation type="submission" date="2022-11" db="UniProtKB">
        <authorList>
            <consortium name="EnsemblMetazoa"/>
        </authorList>
    </citation>
    <scope>IDENTIFICATION</scope>
</reference>